<comment type="caution">
    <text evidence="1">The sequence shown here is derived from an EMBL/GenBank/DDBJ whole genome shotgun (WGS) entry which is preliminary data.</text>
</comment>
<evidence type="ECO:0000313" key="2">
    <source>
        <dbReference type="Proteomes" id="UP000275267"/>
    </source>
</evidence>
<evidence type="ECO:0000313" key="1">
    <source>
        <dbReference type="EMBL" id="RLN41557.1"/>
    </source>
</evidence>
<dbReference type="Proteomes" id="UP000275267">
    <property type="component" value="Unassembled WGS sequence"/>
</dbReference>
<dbReference type="AlphaFoldDB" id="A0A3L6TMS1"/>
<proteinExistence type="predicted"/>
<reference evidence="2" key="1">
    <citation type="journal article" date="2019" name="Nat. Commun.">
        <title>The genome of broomcorn millet.</title>
        <authorList>
            <person name="Zou C."/>
            <person name="Miki D."/>
            <person name="Li D."/>
            <person name="Tang Q."/>
            <person name="Xiao L."/>
            <person name="Rajput S."/>
            <person name="Deng P."/>
            <person name="Jia W."/>
            <person name="Huang R."/>
            <person name="Zhang M."/>
            <person name="Sun Y."/>
            <person name="Hu J."/>
            <person name="Fu X."/>
            <person name="Schnable P.S."/>
            <person name="Li F."/>
            <person name="Zhang H."/>
            <person name="Feng B."/>
            <person name="Zhu X."/>
            <person name="Liu R."/>
            <person name="Schnable J.C."/>
            <person name="Zhu J.-K."/>
            <person name="Zhang H."/>
        </authorList>
    </citation>
    <scope>NUCLEOTIDE SEQUENCE [LARGE SCALE GENOMIC DNA]</scope>
</reference>
<protein>
    <submittedName>
        <fullName evidence="1">Uncharacterized protein</fullName>
    </submittedName>
</protein>
<accession>A0A3L6TMS1</accession>
<keyword evidence="2" id="KW-1185">Reference proteome</keyword>
<organism evidence="1 2">
    <name type="scientific">Panicum miliaceum</name>
    <name type="common">Proso millet</name>
    <name type="synonym">Broomcorn millet</name>
    <dbReference type="NCBI Taxonomy" id="4540"/>
    <lineage>
        <taxon>Eukaryota</taxon>
        <taxon>Viridiplantae</taxon>
        <taxon>Streptophyta</taxon>
        <taxon>Embryophyta</taxon>
        <taxon>Tracheophyta</taxon>
        <taxon>Spermatophyta</taxon>
        <taxon>Magnoliopsida</taxon>
        <taxon>Liliopsida</taxon>
        <taxon>Poales</taxon>
        <taxon>Poaceae</taxon>
        <taxon>PACMAD clade</taxon>
        <taxon>Panicoideae</taxon>
        <taxon>Panicodae</taxon>
        <taxon>Paniceae</taxon>
        <taxon>Panicinae</taxon>
        <taxon>Panicum</taxon>
        <taxon>Panicum sect. Panicum</taxon>
    </lineage>
</organism>
<sequence length="69" mass="8020">MRRNVKQRTLARTQVQVGSAAPWIDPDLSKNAQVEWYTTTSRANTWPIFYTTIRTLFLHATHPQHDPQA</sequence>
<gene>
    <name evidence="1" type="ORF">C2845_PM01G11570</name>
</gene>
<dbReference type="EMBL" id="PQIB02000001">
    <property type="protein sequence ID" value="RLN41557.1"/>
    <property type="molecule type" value="Genomic_DNA"/>
</dbReference>
<name>A0A3L6TMS1_PANMI</name>